<name>A0A8J7HJK7_9CYAN</name>
<protein>
    <submittedName>
        <fullName evidence="1">Uncharacterized protein</fullName>
    </submittedName>
</protein>
<sequence>MELRVRIGERLEYETSLGKTGSGTVLEVAEITGFIKLRNQLGIETWVDVEDIYLKDEDEDEQNNNG</sequence>
<proteinExistence type="predicted"/>
<evidence type="ECO:0000313" key="1">
    <source>
        <dbReference type="EMBL" id="MBH8553600.1"/>
    </source>
</evidence>
<dbReference type="RefSeq" id="WP_214439881.1">
    <property type="nucleotide sequence ID" value="NZ_JAECZB010000036.1"/>
</dbReference>
<dbReference type="Proteomes" id="UP000599391">
    <property type="component" value="Unassembled WGS sequence"/>
</dbReference>
<accession>A0A8J7HJK7</accession>
<dbReference type="EMBL" id="JAECZB010000036">
    <property type="protein sequence ID" value="MBH8553600.1"/>
    <property type="molecule type" value="Genomic_DNA"/>
</dbReference>
<gene>
    <name evidence="1" type="ORF">I8751_14715</name>
</gene>
<reference evidence="1 2" key="1">
    <citation type="journal article" date="2021" name="Int. J. Syst. Evol. Microbiol.">
        <title>Amazonocrinis nigriterrae gen. nov., sp. nov., Atlanticothrix silvestris gen. nov., sp. nov. and Dendronalium phyllosphericum gen. nov., sp. nov., nostocacean cyanobacteria from Brazilian environments.</title>
        <authorList>
            <person name="Alvarenga D.O."/>
            <person name="Andreote A.P.D."/>
            <person name="Branco L.H.Z."/>
            <person name="Delbaje E."/>
            <person name="Cruz R.B."/>
            <person name="Varani A.M."/>
            <person name="Fiore M.F."/>
        </authorList>
    </citation>
    <scope>NUCLEOTIDE SEQUENCE [LARGE SCALE GENOMIC DNA]</scope>
    <source>
        <strain evidence="1 2">CENA357</strain>
    </source>
</reference>
<dbReference type="AlphaFoldDB" id="A0A8J7HJK7"/>
<evidence type="ECO:0000313" key="2">
    <source>
        <dbReference type="Proteomes" id="UP000599391"/>
    </source>
</evidence>
<comment type="caution">
    <text evidence="1">The sequence shown here is derived from an EMBL/GenBank/DDBJ whole genome shotgun (WGS) entry which is preliminary data.</text>
</comment>
<keyword evidence="2" id="KW-1185">Reference proteome</keyword>
<organism evidence="1 2">
    <name type="scientific">Atlanticothrix silvestris CENA357</name>
    <dbReference type="NCBI Taxonomy" id="1725252"/>
    <lineage>
        <taxon>Bacteria</taxon>
        <taxon>Bacillati</taxon>
        <taxon>Cyanobacteriota</taxon>
        <taxon>Cyanophyceae</taxon>
        <taxon>Nostocales</taxon>
        <taxon>Nodulariaceae</taxon>
        <taxon>Atlanticothrix</taxon>
        <taxon>Atlanticothrix silvestris</taxon>
    </lineage>
</organism>